<dbReference type="InterPro" id="IPR052750">
    <property type="entry name" value="GH18_Chitinase"/>
</dbReference>
<reference evidence="2 3" key="1">
    <citation type="submission" date="2019-09" db="EMBL/GenBank/DDBJ databases">
        <authorList>
            <person name="Leyn A S."/>
        </authorList>
    </citation>
    <scope>NUCLEOTIDE SEQUENCE [LARGE SCALE GENOMIC DNA]</scope>
    <source>
        <strain evidence="2">AA231_1</strain>
    </source>
</reference>
<dbReference type="Pfam" id="PF00704">
    <property type="entry name" value="Glyco_hydro_18"/>
    <property type="match status" value="1"/>
</dbReference>
<dbReference type="EC" id="3.2.1.14" evidence="2"/>
<dbReference type="InterPro" id="IPR017853">
    <property type="entry name" value="GH"/>
</dbReference>
<protein>
    <submittedName>
        <fullName evidence="2">Chitinase (EC)</fullName>
        <ecNumber evidence="2">3.2.1.14</ecNumber>
    </submittedName>
</protein>
<proteinExistence type="predicted"/>
<dbReference type="EMBL" id="CABVGP010000001">
    <property type="protein sequence ID" value="VVJ17390.1"/>
    <property type="molecule type" value="Genomic_DNA"/>
</dbReference>
<keyword evidence="2" id="KW-0326">Glycosidase</keyword>
<dbReference type="GO" id="GO:0005975">
    <property type="term" value="P:carbohydrate metabolic process"/>
    <property type="evidence" value="ECO:0007669"/>
    <property type="project" value="InterPro"/>
</dbReference>
<dbReference type="InterPro" id="IPR001223">
    <property type="entry name" value="Glyco_hydro18_cat"/>
</dbReference>
<evidence type="ECO:0000313" key="2">
    <source>
        <dbReference type="EMBL" id="VVJ17390.1"/>
    </source>
</evidence>
<gene>
    <name evidence="2" type="ORF">AA23TX_02411</name>
</gene>
<sequence>MLHRSSPIRPQSRPNHFVATVTRRARGGLLLAGSAKSLHRLVTLAVAAGAAMATAVGLAPQAMAAVDPVLASPYLYQWGGQTSPTAAMSATGVKAFTLAFVLSDGTCNPKWDGSRSLTGSDKTMIQNIRNAGGDVIPSFGGWSGTKLGSKCTSASALAGAYQKVIDAYGLKAIDLDIENTDEFQNNTVQDRILNAVKLTKQKNPNLKVVITIGTTTTGPDSWGKRLINQAKAIGAPVDVWSVMPFDFSSGGDMAAHTKSAVDGLKNQLKTTFGWNDDTAYRHSGLSSMNGKTDNAGETVTVANFNSIRGYATSHHLARFTFWATNRDCSGGGECSGISQDKYAFTKIVAGYAG</sequence>
<dbReference type="GO" id="GO:0008843">
    <property type="term" value="F:endochitinase activity"/>
    <property type="evidence" value="ECO:0007669"/>
    <property type="project" value="UniProtKB-EC"/>
</dbReference>
<dbReference type="PROSITE" id="PS51910">
    <property type="entry name" value="GH18_2"/>
    <property type="match status" value="1"/>
</dbReference>
<evidence type="ECO:0000259" key="1">
    <source>
        <dbReference type="PROSITE" id="PS51910"/>
    </source>
</evidence>
<accession>A0A6I8LK50</accession>
<organism evidence="2 3">
    <name type="scientific">Amycolatopsis camponoti</name>
    <dbReference type="NCBI Taxonomy" id="2606593"/>
    <lineage>
        <taxon>Bacteria</taxon>
        <taxon>Bacillati</taxon>
        <taxon>Actinomycetota</taxon>
        <taxon>Actinomycetes</taxon>
        <taxon>Pseudonocardiales</taxon>
        <taxon>Pseudonocardiaceae</taxon>
        <taxon>Amycolatopsis</taxon>
    </lineage>
</organism>
<dbReference type="AlphaFoldDB" id="A0A6I8LK50"/>
<keyword evidence="2" id="KW-0378">Hydrolase</keyword>
<dbReference type="SUPFAM" id="SSF51445">
    <property type="entry name" value="(Trans)glycosidases"/>
    <property type="match status" value="1"/>
</dbReference>
<dbReference type="Proteomes" id="UP000399805">
    <property type="component" value="Unassembled WGS sequence"/>
</dbReference>
<feature type="domain" description="GH18" evidence="1">
    <location>
        <begin position="68"/>
        <end position="353"/>
    </location>
</feature>
<dbReference type="PANTHER" id="PTHR42976">
    <property type="entry name" value="BIFUNCTIONAL CHITINASE/LYSOZYME-RELATED"/>
    <property type="match status" value="1"/>
</dbReference>
<keyword evidence="3" id="KW-1185">Reference proteome</keyword>
<dbReference type="PANTHER" id="PTHR42976:SF1">
    <property type="entry name" value="GH18 DOMAIN-CONTAINING PROTEIN-RELATED"/>
    <property type="match status" value="1"/>
</dbReference>
<evidence type="ECO:0000313" key="3">
    <source>
        <dbReference type="Proteomes" id="UP000399805"/>
    </source>
</evidence>
<dbReference type="CDD" id="cd06543">
    <property type="entry name" value="GH18_PF-ChiA-like"/>
    <property type="match status" value="1"/>
</dbReference>
<dbReference type="Gene3D" id="3.20.20.80">
    <property type="entry name" value="Glycosidases"/>
    <property type="match status" value="1"/>
</dbReference>
<name>A0A6I8LK50_9PSEU</name>